<comment type="similarity">
    <text evidence="8">Belongs to the GTP-binding SRP family. FtsY subfamily.</text>
</comment>
<organism evidence="12 13">
    <name type="scientific">Odinarchaeota yellowstonii (strain LCB_4)</name>
    <dbReference type="NCBI Taxonomy" id="1841599"/>
    <lineage>
        <taxon>Archaea</taxon>
        <taxon>Promethearchaeati</taxon>
        <taxon>Candidatus Odinarchaeota</taxon>
        <taxon>Candidatus Odinarchaeia</taxon>
        <taxon>Candidatus Odinarchaeales</taxon>
        <taxon>Candidatus Odinarchaeaceae</taxon>
        <taxon>Candidatus Odinarchaeum</taxon>
    </lineage>
</organism>
<dbReference type="GO" id="GO:0005737">
    <property type="term" value="C:cytoplasm"/>
    <property type="evidence" value="ECO:0007669"/>
    <property type="project" value="UniProtKB-SubCell"/>
</dbReference>
<feature type="domain" description="AAA+ ATPase" evidence="9">
    <location>
        <begin position="105"/>
        <end position="245"/>
    </location>
</feature>
<reference evidence="12" key="1">
    <citation type="journal article" date="2017" name="Nature">
        <title>Asgard archaea illuminate the origin of eukaryotic cellular complexity.</title>
        <authorList>
            <person name="Zaremba-Niedzwiedzka K."/>
            <person name="Caceres E.F."/>
            <person name="Saw J.H."/>
            <person name="Backstrom D."/>
            <person name="Juzokaite L."/>
            <person name="Vancaester E."/>
            <person name="Seitz K.W."/>
            <person name="Anantharaman K."/>
            <person name="Starnawski P."/>
            <person name="Kjeldsen K.U."/>
            <person name="Scott M.B."/>
            <person name="Nunoura T."/>
            <person name="Banfield J.F."/>
            <person name="Schramm A."/>
            <person name="Baker B.J."/>
            <person name="Spang A."/>
            <person name="Ettema T.J.G."/>
        </authorList>
    </citation>
    <scope>NUCLEOTIDE SEQUENCE</scope>
    <source>
        <strain evidence="12">LCB_4</strain>
    </source>
</reference>
<dbReference type="Gene3D" id="3.40.50.300">
    <property type="entry name" value="P-loop containing nucleotide triphosphate hydrolases"/>
    <property type="match status" value="1"/>
</dbReference>
<dbReference type="GO" id="GO:0005886">
    <property type="term" value="C:plasma membrane"/>
    <property type="evidence" value="ECO:0007669"/>
    <property type="project" value="UniProtKB-SubCell"/>
</dbReference>
<dbReference type="SMART" id="SM00962">
    <property type="entry name" value="SRP54"/>
    <property type="match status" value="1"/>
</dbReference>
<dbReference type="InterPro" id="IPR042101">
    <property type="entry name" value="SRP54_N_sf"/>
</dbReference>
<feature type="domain" description="Signal recognition particle SRP54 helical bundle" evidence="11">
    <location>
        <begin position="1"/>
        <end position="85"/>
    </location>
</feature>
<feature type="domain" description="SRP54-type proteins GTP-binding" evidence="10">
    <location>
        <begin position="106"/>
        <end position="301"/>
    </location>
</feature>
<dbReference type="InterPro" id="IPR013822">
    <property type="entry name" value="Signal_recog_particl_SRP54_hlx"/>
</dbReference>
<dbReference type="NCBIfam" id="TIGR00064">
    <property type="entry name" value="ftsY"/>
    <property type="match status" value="1"/>
</dbReference>
<keyword evidence="4 8" id="KW-0378">Hydrolase</keyword>
<name>A0AAF0IBV8_ODILC</name>
<evidence type="ECO:0000256" key="7">
    <source>
        <dbReference type="ARBA" id="ARBA00023170"/>
    </source>
</evidence>
<feature type="binding site" evidence="8">
    <location>
        <begin position="253"/>
        <end position="256"/>
    </location>
    <ligand>
        <name>GTP</name>
        <dbReference type="ChEBI" id="CHEBI:37565"/>
    </ligand>
</feature>
<dbReference type="PANTHER" id="PTHR43134:SF1">
    <property type="entry name" value="SIGNAL RECOGNITION PARTICLE RECEPTOR SUBUNIT ALPHA"/>
    <property type="match status" value="1"/>
</dbReference>
<dbReference type="SMART" id="SM00963">
    <property type="entry name" value="SRP54_N"/>
    <property type="match status" value="1"/>
</dbReference>
<dbReference type="EMBL" id="CP091871">
    <property type="protein sequence ID" value="WEU40809.1"/>
    <property type="molecule type" value="Genomic_DNA"/>
</dbReference>
<accession>A0AAF0IBV8</accession>
<dbReference type="EC" id="3.6.5.4" evidence="8"/>
<dbReference type="GO" id="GO:0005047">
    <property type="term" value="F:signal recognition particle binding"/>
    <property type="evidence" value="ECO:0007669"/>
    <property type="project" value="TreeGrafter"/>
</dbReference>
<evidence type="ECO:0000256" key="4">
    <source>
        <dbReference type="ARBA" id="ARBA00022801"/>
    </source>
</evidence>
<keyword evidence="7 8" id="KW-0675">Receptor</keyword>
<dbReference type="FunFam" id="3.40.50.300:FF:000566">
    <property type="entry name" value="Signal recognition particle receptor subunit alpha"/>
    <property type="match status" value="1"/>
</dbReference>
<dbReference type="PANTHER" id="PTHR43134">
    <property type="entry name" value="SIGNAL RECOGNITION PARTICLE RECEPTOR SUBUNIT ALPHA"/>
    <property type="match status" value="1"/>
</dbReference>
<comment type="subunit">
    <text evidence="8">Part of the signal recognition particle protein translocation system, which is composed of SRP and FtsY.</text>
</comment>
<keyword evidence="6 8" id="KW-0472">Membrane</keyword>
<comment type="function">
    <text evidence="8">Involved in targeting and insertion of nascent membrane proteins into the cytoplasmic membrane. Acts as a receptor for the complex formed by the signal recognition particle (SRP) and the ribosome-nascent chain (RNC).</text>
</comment>
<dbReference type="SMART" id="SM00382">
    <property type="entry name" value="AAA"/>
    <property type="match status" value="1"/>
</dbReference>
<keyword evidence="2 8" id="KW-0963">Cytoplasm</keyword>
<keyword evidence="1 8" id="KW-1003">Cell membrane</keyword>
<evidence type="ECO:0000256" key="3">
    <source>
        <dbReference type="ARBA" id="ARBA00022741"/>
    </source>
</evidence>
<proteinExistence type="inferred from homology"/>
<evidence type="ECO:0000259" key="10">
    <source>
        <dbReference type="SMART" id="SM00962"/>
    </source>
</evidence>
<evidence type="ECO:0000259" key="11">
    <source>
        <dbReference type="SMART" id="SM00963"/>
    </source>
</evidence>
<evidence type="ECO:0000313" key="12">
    <source>
        <dbReference type="EMBL" id="WEU40809.1"/>
    </source>
</evidence>
<evidence type="ECO:0000256" key="6">
    <source>
        <dbReference type="ARBA" id="ARBA00023136"/>
    </source>
</evidence>
<keyword evidence="5 8" id="KW-0342">GTP-binding</keyword>
<evidence type="ECO:0000256" key="8">
    <source>
        <dbReference type="HAMAP-Rule" id="MF_00920"/>
    </source>
</evidence>
<dbReference type="GO" id="GO:0003924">
    <property type="term" value="F:GTPase activity"/>
    <property type="evidence" value="ECO:0007669"/>
    <property type="project" value="UniProtKB-UniRule"/>
</dbReference>
<dbReference type="InterPro" id="IPR004390">
    <property type="entry name" value="SR_rcpt_FtsY"/>
</dbReference>
<evidence type="ECO:0000256" key="5">
    <source>
        <dbReference type="ARBA" id="ARBA00023134"/>
    </source>
</evidence>
<dbReference type="Pfam" id="PF02881">
    <property type="entry name" value="SRP54_N"/>
    <property type="match status" value="1"/>
</dbReference>
<dbReference type="Pfam" id="PF00448">
    <property type="entry name" value="SRP54"/>
    <property type="match status" value="1"/>
</dbReference>
<feature type="binding site" evidence="8">
    <location>
        <begin position="195"/>
        <end position="199"/>
    </location>
    <ligand>
        <name>GTP</name>
        <dbReference type="ChEBI" id="CHEBI:37565"/>
    </ligand>
</feature>
<evidence type="ECO:0000313" key="13">
    <source>
        <dbReference type="Proteomes" id="UP000186851"/>
    </source>
</evidence>
<dbReference type="Gene3D" id="1.20.120.140">
    <property type="entry name" value="Signal recognition particle SRP54, nucleotide-binding domain"/>
    <property type="match status" value="1"/>
</dbReference>
<gene>
    <name evidence="8 12" type="primary">ftsY</name>
    <name evidence="12" type="ORF">OdinLCB4_002515</name>
</gene>
<protein>
    <recommendedName>
        <fullName evidence="8">Signal recognition particle receptor FtsY</fullName>
        <shortName evidence="8">SRP receptor</shortName>
        <ecNumber evidence="8">3.6.5.4</ecNumber>
    </recommendedName>
</protein>
<comment type="catalytic activity">
    <reaction evidence="8">
        <text>GTP + H2O = GDP + phosphate + H(+)</text>
        <dbReference type="Rhea" id="RHEA:19669"/>
        <dbReference type="ChEBI" id="CHEBI:15377"/>
        <dbReference type="ChEBI" id="CHEBI:15378"/>
        <dbReference type="ChEBI" id="CHEBI:37565"/>
        <dbReference type="ChEBI" id="CHEBI:43474"/>
        <dbReference type="ChEBI" id="CHEBI:58189"/>
        <dbReference type="EC" id="3.6.5.4"/>
    </reaction>
</comment>
<dbReference type="InterPro" id="IPR003593">
    <property type="entry name" value="AAA+_ATPase"/>
</dbReference>
<dbReference type="HAMAP" id="MF_00920">
    <property type="entry name" value="FtsY"/>
    <property type="match status" value="1"/>
</dbReference>
<dbReference type="InterPro" id="IPR027417">
    <property type="entry name" value="P-loop_NTPase"/>
</dbReference>
<evidence type="ECO:0000259" key="9">
    <source>
        <dbReference type="SMART" id="SM00382"/>
    </source>
</evidence>
<dbReference type="GO" id="GO:0006614">
    <property type="term" value="P:SRP-dependent cotranslational protein targeting to membrane"/>
    <property type="evidence" value="ECO:0007669"/>
    <property type="project" value="InterPro"/>
</dbReference>
<evidence type="ECO:0000256" key="2">
    <source>
        <dbReference type="ARBA" id="ARBA00022490"/>
    </source>
</evidence>
<dbReference type="KEGG" id="oyw:OdinLCB4_002515"/>
<dbReference type="SUPFAM" id="SSF47364">
    <property type="entry name" value="Domain of the SRP/SRP receptor G-proteins"/>
    <property type="match status" value="1"/>
</dbReference>
<dbReference type="SUPFAM" id="SSF52540">
    <property type="entry name" value="P-loop containing nucleoside triphosphate hydrolases"/>
    <property type="match status" value="1"/>
</dbReference>
<evidence type="ECO:0000256" key="1">
    <source>
        <dbReference type="ARBA" id="ARBA00022475"/>
    </source>
</evidence>
<dbReference type="Proteomes" id="UP000186851">
    <property type="component" value="Chromosome"/>
</dbReference>
<dbReference type="AlphaFoldDB" id="A0AAF0IBV8"/>
<dbReference type="InterPro" id="IPR036225">
    <property type="entry name" value="SRP/SRP_N"/>
</dbReference>
<reference evidence="12" key="2">
    <citation type="journal article" date="2022" name="Nat. Microbiol.">
        <title>A closed Candidatus Odinarchaeum chromosome exposes Asgard archaeal viruses.</title>
        <authorList>
            <person name="Tamarit D."/>
            <person name="Caceres E.F."/>
            <person name="Krupovic M."/>
            <person name="Nijland R."/>
            <person name="Eme L."/>
            <person name="Robinson N.P."/>
            <person name="Ettema T.J.G."/>
        </authorList>
    </citation>
    <scope>NUCLEOTIDE SEQUENCE</scope>
    <source>
        <strain evidence="12">LCB_4</strain>
    </source>
</reference>
<sequence length="302" mass="33006">MLDKIKQGLKKFLEIVSTKTITEKKVEEALWELKLQLISSDVSVIVADKISEEVKKSLVGVKIGLLEDIHELVKNSLRKAIEDVLQVSITGKIDLASEIKNKKNKPYVIALIGVNGVGKTLTAAKIAYMLKNKGLNCILAASDTFRAGSIEQLEKHGSKLNIKVIKQGYGSDAAAVAYDAINYAKARNIDAVIIDTAGRVQTDKNLMEEVKKIIKVAEPDLKIFIGDALTGNDMIRQAEEFNNSLKIDGSILTKVDADVKGGAALSISYITKKPILFIGVGGDYKDLEDFNANKFIEMLMPN</sequence>
<comment type="subcellular location">
    <subcellularLocation>
        <location evidence="8">Cell membrane</location>
        <topology evidence="8">Peripheral membrane protein</topology>
        <orientation evidence="8">Cytoplasmic side</orientation>
    </subcellularLocation>
    <subcellularLocation>
        <location evidence="8">Cytoplasm</location>
    </subcellularLocation>
</comment>
<dbReference type="InterPro" id="IPR000897">
    <property type="entry name" value="SRP54_GTPase_dom"/>
</dbReference>
<keyword evidence="3 8" id="KW-0547">Nucleotide-binding</keyword>
<dbReference type="GO" id="GO:0005525">
    <property type="term" value="F:GTP binding"/>
    <property type="evidence" value="ECO:0007669"/>
    <property type="project" value="UniProtKB-UniRule"/>
</dbReference>
<feature type="binding site" evidence="8">
    <location>
        <begin position="113"/>
        <end position="120"/>
    </location>
    <ligand>
        <name>GTP</name>
        <dbReference type="ChEBI" id="CHEBI:37565"/>
    </ligand>
</feature>